<feature type="transmembrane region" description="Helical" evidence="8">
    <location>
        <begin position="136"/>
        <end position="169"/>
    </location>
</feature>
<keyword evidence="3" id="KW-0645">Protease</keyword>
<evidence type="ECO:0000256" key="5">
    <source>
        <dbReference type="ARBA" id="ARBA00022801"/>
    </source>
</evidence>
<dbReference type="GO" id="GO:0005886">
    <property type="term" value="C:plasma membrane"/>
    <property type="evidence" value="ECO:0007669"/>
    <property type="project" value="UniProtKB-SubCell"/>
</dbReference>
<evidence type="ECO:0000256" key="7">
    <source>
        <dbReference type="ARBA" id="ARBA00023136"/>
    </source>
</evidence>
<feature type="transmembrane region" description="Helical" evidence="8">
    <location>
        <begin position="78"/>
        <end position="97"/>
    </location>
</feature>
<reference evidence="9" key="1">
    <citation type="submission" date="2015-08" db="EMBL/GenBank/DDBJ databases">
        <title>Partial sequence of psychrophilic Colwellia sp.</title>
        <authorList>
            <person name="Pankowski J.A."/>
            <person name="Leong J.S."/>
            <person name="Nano F.E."/>
        </authorList>
    </citation>
    <scope>NUCLEOTIDE SEQUENCE</scope>
    <source>
        <strain evidence="9">C1</strain>
    </source>
</reference>
<dbReference type="EMBL" id="KT428295">
    <property type="protein sequence ID" value="ALK44289.1"/>
    <property type="molecule type" value="Genomic_DNA"/>
</dbReference>
<dbReference type="GO" id="GO:0008233">
    <property type="term" value="F:peptidase activity"/>
    <property type="evidence" value="ECO:0007669"/>
    <property type="project" value="UniProtKB-KW"/>
</dbReference>
<dbReference type="InterPro" id="IPR019127">
    <property type="entry name" value="Exosortase"/>
</dbReference>
<dbReference type="Pfam" id="PF09721">
    <property type="entry name" value="Exosortase_EpsH"/>
    <property type="match status" value="1"/>
</dbReference>
<sequence length="446" mass="50452">MKINKANSNIFKHSFLPFIFVLLITILIALLNIPIMQTLWSYSFDDGTYSHAYLIPFIVAYLFYVINKNGELKYRKTISFPASVLLIMSAYIFFITSTAQISLLYWLGILLLLCSTIIFIFNANIKIATAASYFIFLLPVWGVLTIPLQSISVLAVNAIMGFTTIPVFVEDEFVQIPSGVFEIAGGCSGLRYLLTSLAISTLFSFLYFKTLKNTTIFISVAIVGALLTNWLRISALIIIGYQTEMTSSLMDDHNMFGWYLYIPFMFLLFKFGGYLADKEKNKPIASKSSDTIQLKIPSLLLTLILFTVLLFSSTSLRMSATTVPEVKLIDVLVQPTIYNASTVEIITNNSMKTILIYSFSEDNLESKPTFFENDFIPKNWLIVSNMINNQDRVIKIKNGLKTAIITISYEISGLKIGSSSQFKLERLKQAMFGKTKTKLHWQFKLD</sequence>
<keyword evidence="5" id="KW-0378">Hydrolase</keyword>
<dbReference type="NCBIfam" id="TIGR02602">
    <property type="entry name" value="8TM_EpsH"/>
    <property type="match status" value="1"/>
</dbReference>
<evidence type="ECO:0000256" key="2">
    <source>
        <dbReference type="ARBA" id="ARBA00022475"/>
    </source>
</evidence>
<keyword evidence="6 8" id="KW-1133">Transmembrane helix</keyword>
<keyword evidence="2" id="KW-1003">Cell membrane</keyword>
<comment type="subcellular location">
    <subcellularLocation>
        <location evidence="1">Cell membrane</location>
        <topology evidence="1">Multi-pass membrane protein</topology>
    </subcellularLocation>
</comment>
<evidence type="ECO:0000256" key="4">
    <source>
        <dbReference type="ARBA" id="ARBA00022692"/>
    </source>
</evidence>
<dbReference type="NCBIfam" id="TIGR04178">
    <property type="entry name" value="exo_archaeo"/>
    <property type="match status" value="1"/>
</dbReference>
<dbReference type="InterPro" id="IPR013426">
    <property type="entry name" value="EpsH-like"/>
</dbReference>
<dbReference type="AlphaFoldDB" id="A0A0P0KXF1"/>
<keyword evidence="7 8" id="KW-0472">Membrane</keyword>
<evidence type="ECO:0000256" key="6">
    <source>
        <dbReference type="ARBA" id="ARBA00022989"/>
    </source>
</evidence>
<proteinExistence type="predicted"/>
<feature type="transmembrane region" description="Helical" evidence="8">
    <location>
        <begin position="189"/>
        <end position="208"/>
    </location>
</feature>
<evidence type="ECO:0000256" key="8">
    <source>
        <dbReference type="SAM" id="Phobius"/>
    </source>
</evidence>
<feature type="transmembrane region" description="Helical" evidence="8">
    <location>
        <begin position="15"/>
        <end position="36"/>
    </location>
</feature>
<feature type="transmembrane region" description="Helical" evidence="8">
    <location>
        <begin position="215"/>
        <end position="238"/>
    </location>
</feature>
<keyword evidence="4 8" id="KW-0812">Transmembrane</keyword>
<evidence type="ECO:0000256" key="1">
    <source>
        <dbReference type="ARBA" id="ARBA00004651"/>
    </source>
</evidence>
<organism evidence="9">
    <name type="scientific">Colwellia sp. C1</name>
    <dbReference type="NCBI Taxonomy" id="1737566"/>
    <lineage>
        <taxon>Bacteria</taxon>
        <taxon>Pseudomonadati</taxon>
        <taxon>Pseudomonadota</taxon>
        <taxon>Gammaproteobacteria</taxon>
        <taxon>Alteromonadales</taxon>
        <taxon>Colwelliaceae</taxon>
        <taxon>Colwellia</taxon>
    </lineage>
</organism>
<protein>
    <submittedName>
        <fullName evidence="9">Eight transmembrane protein EpsH / EpsI protein</fullName>
    </submittedName>
</protein>
<feature type="transmembrane region" description="Helical" evidence="8">
    <location>
        <begin position="258"/>
        <end position="276"/>
    </location>
</feature>
<evidence type="ECO:0000313" key="9">
    <source>
        <dbReference type="EMBL" id="ALK44289.1"/>
    </source>
</evidence>
<feature type="transmembrane region" description="Helical" evidence="8">
    <location>
        <begin position="296"/>
        <end position="316"/>
    </location>
</feature>
<feature type="transmembrane region" description="Helical" evidence="8">
    <location>
        <begin position="48"/>
        <end position="66"/>
    </location>
</feature>
<evidence type="ECO:0000256" key="3">
    <source>
        <dbReference type="ARBA" id="ARBA00022670"/>
    </source>
</evidence>
<dbReference type="InterPro" id="IPR026392">
    <property type="entry name" value="Exo/Archaeosortase_dom"/>
</dbReference>
<name>A0A0P0KXF1_9GAMM</name>
<dbReference type="GO" id="GO:0006508">
    <property type="term" value="P:proteolysis"/>
    <property type="evidence" value="ECO:0007669"/>
    <property type="project" value="UniProtKB-KW"/>
</dbReference>
<feature type="transmembrane region" description="Helical" evidence="8">
    <location>
        <begin position="103"/>
        <end position="124"/>
    </location>
</feature>
<accession>A0A0P0KXF1</accession>